<accession>A0A9P5ZUH9</accession>
<evidence type="ECO:0000313" key="8">
    <source>
        <dbReference type="Proteomes" id="UP000807025"/>
    </source>
</evidence>
<dbReference type="Proteomes" id="UP000807025">
    <property type="component" value="Unassembled WGS sequence"/>
</dbReference>
<name>A0A9P5ZUH9_PLEER</name>
<dbReference type="EMBL" id="MU154569">
    <property type="protein sequence ID" value="KAF9494712.1"/>
    <property type="molecule type" value="Genomic_DNA"/>
</dbReference>
<sequence length="265" mass="29810">MGLGDFTGRVNELSFISEIATRSSNFAFTAVCLKPPQRSAHRHATCNARGLVRTNSSKRKTTSDYVASWYYTVRIDELSASRYHVACKVALRICIRSSSIGSEVIYPSRGLEKPKTIGAPVLCDFGSAAWGEEQNEFFVQPDVYRSPEVILKSPWSYSNYAWNVACMIWDIFEGGDLFCGTDPEQNAYRNRAHLAEIIAPLGPPPSESKSFSDAMLQPISTGQLETNPKGEDKEPFLQFMGKMLLWDPRMEPKELLNDVWLKKHL</sequence>
<evidence type="ECO:0000313" key="7">
    <source>
        <dbReference type="EMBL" id="KAF9494712.1"/>
    </source>
</evidence>
<dbReference type="Gene3D" id="1.10.510.10">
    <property type="entry name" value="Transferase(Phosphotransferase) domain 1"/>
    <property type="match status" value="1"/>
</dbReference>
<evidence type="ECO:0000256" key="4">
    <source>
        <dbReference type="ARBA" id="ARBA00022777"/>
    </source>
</evidence>
<organism evidence="7 8">
    <name type="scientific">Pleurotus eryngii</name>
    <name type="common">Boletus of the steppes</name>
    <dbReference type="NCBI Taxonomy" id="5323"/>
    <lineage>
        <taxon>Eukaryota</taxon>
        <taxon>Fungi</taxon>
        <taxon>Dikarya</taxon>
        <taxon>Basidiomycota</taxon>
        <taxon>Agaricomycotina</taxon>
        <taxon>Agaricomycetes</taxon>
        <taxon>Agaricomycetidae</taxon>
        <taxon>Agaricales</taxon>
        <taxon>Pleurotineae</taxon>
        <taxon>Pleurotaceae</taxon>
        <taxon>Pleurotus</taxon>
    </lineage>
</organism>
<evidence type="ECO:0000256" key="1">
    <source>
        <dbReference type="ARBA" id="ARBA00022527"/>
    </source>
</evidence>
<evidence type="ECO:0000256" key="5">
    <source>
        <dbReference type="ARBA" id="ARBA00022840"/>
    </source>
</evidence>
<dbReference type="PANTHER" id="PTHR45646">
    <property type="entry name" value="SERINE/THREONINE-PROTEIN KINASE DOA-RELATED"/>
    <property type="match status" value="1"/>
</dbReference>
<keyword evidence="3" id="KW-0547">Nucleotide-binding</keyword>
<reference evidence="7" key="1">
    <citation type="submission" date="2020-11" db="EMBL/GenBank/DDBJ databases">
        <authorList>
            <consortium name="DOE Joint Genome Institute"/>
            <person name="Ahrendt S."/>
            <person name="Riley R."/>
            <person name="Andreopoulos W."/>
            <person name="Labutti K."/>
            <person name="Pangilinan J."/>
            <person name="Ruiz-Duenas F.J."/>
            <person name="Barrasa J.M."/>
            <person name="Sanchez-Garcia M."/>
            <person name="Camarero S."/>
            <person name="Miyauchi S."/>
            <person name="Serrano A."/>
            <person name="Linde D."/>
            <person name="Babiker R."/>
            <person name="Drula E."/>
            <person name="Ayuso-Fernandez I."/>
            <person name="Pacheco R."/>
            <person name="Padilla G."/>
            <person name="Ferreira P."/>
            <person name="Barriuso J."/>
            <person name="Kellner H."/>
            <person name="Castanera R."/>
            <person name="Alfaro M."/>
            <person name="Ramirez L."/>
            <person name="Pisabarro A.G."/>
            <person name="Kuo A."/>
            <person name="Tritt A."/>
            <person name="Lipzen A."/>
            <person name="He G."/>
            <person name="Yan M."/>
            <person name="Ng V."/>
            <person name="Cullen D."/>
            <person name="Martin F."/>
            <person name="Rosso M.-N."/>
            <person name="Henrissat B."/>
            <person name="Hibbett D."/>
            <person name="Martinez A.T."/>
            <person name="Grigoriev I.V."/>
        </authorList>
    </citation>
    <scope>NUCLEOTIDE SEQUENCE</scope>
    <source>
        <strain evidence="7">ATCC 90797</strain>
    </source>
</reference>
<dbReference type="GO" id="GO:0005634">
    <property type="term" value="C:nucleus"/>
    <property type="evidence" value="ECO:0007669"/>
    <property type="project" value="TreeGrafter"/>
</dbReference>
<dbReference type="AlphaFoldDB" id="A0A9P5ZUH9"/>
<keyword evidence="5" id="KW-0067">ATP-binding</keyword>
<dbReference type="InterPro" id="IPR051175">
    <property type="entry name" value="CLK_kinases"/>
</dbReference>
<protein>
    <recommendedName>
        <fullName evidence="6">Protein kinase domain-containing protein</fullName>
    </recommendedName>
</protein>
<evidence type="ECO:0000256" key="2">
    <source>
        <dbReference type="ARBA" id="ARBA00022679"/>
    </source>
</evidence>
<feature type="domain" description="Protein kinase" evidence="6">
    <location>
        <begin position="122"/>
        <end position="260"/>
    </location>
</feature>
<dbReference type="GO" id="GO:0004674">
    <property type="term" value="F:protein serine/threonine kinase activity"/>
    <property type="evidence" value="ECO:0007669"/>
    <property type="project" value="UniProtKB-KW"/>
</dbReference>
<keyword evidence="2" id="KW-0808">Transferase</keyword>
<dbReference type="GO" id="GO:0043484">
    <property type="term" value="P:regulation of RNA splicing"/>
    <property type="evidence" value="ECO:0007669"/>
    <property type="project" value="TreeGrafter"/>
</dbReference>
<dbReference type="SUPFAM" id="SSF56112">
    <property type="entry name" value="Protein kinase-like (PK-like)"/>
    <property type="match status" value="1"/>
</dbReference>
<gene>
    <name evidence="7" type="ORF">BDN71DRAFT_1507390</name>
</gene>
<evidence type="ECO:0000259" key="6">
    <source>
        <dbReference type="Pfam" id="PF00069"/>
    </source>
</evidence>
<proteinExistence type="predicted"/>
<comment type="caution">
    <text evidence="7">The sequence shown here is derived from an EMBL/GenBank/DDBJ whole genome shotgun (WGS) entry which is preliminary data.</text>
</comment>
<dbReference type="InterPro" id="IPR011009">
    <property type="entry name" value="Kinase-like_dom_sf"/>
</dbReference>
<dbReference type="InterPro" id="IPR000719">
    <property type="entry name" value="Prot_kinase_dom"/>
</dbReference>
<evidence type="ECO:0000256" key="3">
    <source>
        <dbReference type="ARBA" id="ARBA00022741"/>
    </source>
</evidence>
<keyword evidence="1" id="KW-0723">Serine/threonine-protein kinase</keyword>
<dbReference type="Pfam" id="PF00069">
    <property type="entry name" value="Pkinase"/>
    <property type="match status" value="1"/>
</dbReference>
<dbReference type="OrthoDB" id="5979581at2759"/>
<keyword evidence="8" id="KW-1185">Reference proteome</keyword>
<dbReference type="GO" id="GO:0005524">
    <property type="term" value="F:ATP binding"/>
    <property type="evidence" value="ECO:0007669"/>
    <property type="project" value="UniProtKB-KW"/>
</dbReference>
<keyword evidence="4" id="KW-0418">Kinase</keyword>
<dbReference type="PANTHER" id="PTHR45646:SF11">
    <property type="entry name" value="SERINE_THREONINE-PROTEIN KINASE DOA"/>
    <property type="match status" value="1"/>
</dbReference>